<accession>R0AHW8</accession>
<dbReference type="GeneID" id="23114777"/>
<gene>
    <name evidence="1" type="ORF">HMPREF1097_05071</name>
</gene>
<protein>
    <submittedName>
        <fullName evidence="1">Uncharacterized protein</fullName>
    </submittedName>
</protein>
<dbReference type="EMBL" id="AGYG01000032">
    <property type="protein sequence ID" value="ENZ32369.1"/>
    <property type="molecule type" value="Genomic_DNA"/>
</dbReference>
<dbReference type="HOGENOM" id="CLU_1812387_0_0_9"/>
<name>R0AHW8_9FIRM</name>
<dbReference type="RefSeq" id="WP_002570542.1">
    <property type="nucleotide sequence ID" value="NZ_KB851139.1"/>
</dbReference>
<dbReference type="AlphaFoldDB" id="R0AHW8"/>
<dbReference type="Proteomes" id="UP000013041">
    <property type="component" value="Unassembled WGS sequence"/>
</dbReference>
<reference evidence="1 2" key="1">
    <citation type="submission" date="2013-01" db="EMBL/GenBank/DDBJ databases">
        <title>The Genome Sequence of Clostridium bolteae 90B8.</title>
        <authorList>
            <consortium name="The Broad Institute Genome Sequencing Platform"/>
            <person name="Earl A."/>
            <person name="Ward D."/>
            <person name="Feldgarden M."/>
            <person name="Gevers D."/>
            <person name="Courvalin P."/>
            <person name="Lambert T."/>
            <person name="Walker B."/>
            <person name="Young S.K."/>
            <person name="Zeng Q."/>
            <person name="Gargeya S."/>
            <person name="Fitzgerald M."/>
            <person name="Haas B."/>
            <person name="Abouelleil A."/>
            <person name="Alvarado L."/>
            <person name="Arachchi H.M."/>
            <person name="Berlin A.M."/>
            <person name="Chapman S.B."/>
            <person name="Dewar J."/>
            <person name="Goldberg J."/>
            <person name="Griggs A."/>
            <person name="Gujja S."/>
            <person name="Hansen M."/>
            <person name="Howarth C."/>
            <person name="Imamovic A."/>
            <person name="Larimer J."/>
            <person name="McCowan C."/>
            <person name="Murphy C."/>
            <person name="Neiman D."/>
            <person name="Pearson M."/>
            <person name="Priest M."/>
            <person name="Roberts A."/>
            <person name="Saif S."/>
            <person name="Shea T."/>
            <person name="Sisk P."/>
            <person name="Sykes S."/>
            <person name="Wortman J."/>
            <person name="Nusbaum C."/>
            <person name="Birren B."/>
        </authorList>
    </citation>
    <scope>NUCLEOTIDE SEQUENCE [LARGE SCALE GENOMIC DNA]</scope>
    <source>
        <strain evidence="1 2">90B8</strain>
    </source>
</reference>
<evidence type="ECO:0000313" key="1">
    <source>
        <dbReference type="EMBL" id="ENZ32369.1"/>
    </source>
</evidence>
<proteinExistence type="predicted"/>
<evidence type="ECO:0000313" key="2">
    <source>
        <dbReference type="Proteomes" id="UP000013041"/>
    </source>
</evidence>
<organism evidence="1 2">
    <name type="scientific">Enterocloster bolteae 90B8</name>
    <dbReference type="NCBI Taxonomy" id="997897"/>
    <lineage>
        <taxon>Bacteria</taxon>
        <taxon>Bacillati</taxon>
        <taxon>Bacillota</taxon>
        <taxon>Clostridia</taxon>
        <taxon>Lachnospirales</taxon>
        <taxon>Lachnospiraceae</taxon>
        <taxon>Enterocloster</taxon>
    </lineage>
</organism>
<sequence>MTIREVLEADWNVDKIDVTVREKETTKYIMQYRIGKDVSPGLSERFLYEAEIGDVYGGPELKTLFINRTIQFYQLEHKPQGKGMCRGVLLKEIPEELLDLSINHMYPCGCGWSDGLHGYSFVCAVDDWCGIAGETKQVDLVL</sequence>
<comment type="caution">
    <text evidence="1">The sequence shown here is derived from an EMBL/GenBank/DDBJ whole genome shotgun (WGS) entry which is preliminary data.</text>
</comment>